<proteinExistence type="predicted"/>
<dbReference type="EMBL" id="KL584834">
    <property type="protein sequence ID" value="KEQ62529.1"/>
    <property type="molecule type" value="Genomic_DNA"/>
</dbReference>
<dbReference type="PANTHER" id="PTHR31126:SF1">
    <property type="entry name" value="TYROSINE SPECIFIC PROTEIN PHOSPHATASES DOMAIN-CONTAINING PROTEIN"/>
    <property type="match status" value="1"/>
</dbReference>
<dbReference type="GeneID" id="63919836"/>
<dbReference type="InterPro" id="IPR026893">
    <property type="entry name" value="Tyr/Ser_Pase_IphP-type"/>
</dbReference>
<dbReference type="PROSITE" id="PS00383">
    <property type="entry name" value="TYR_PHOSPHATASE_1"/>
    <property type="match status" value="1"/>
</dbReference>
<dbReference type="Pfam" id="PF13350">
    <property type="entry name" value="Y_phosphatase3"/>
    <property type="match status" value="1"/>
</dbReference>
<reference evidence="1 2" key="1">
    <citation type="journal article" date="2014" name="BMC Genomics">
        <title>Genome sequencing of four Aureobasidium pullulans varieties: biotechnological potential, stress tolerance, and description of new species.</title>
        <authorList>
            <person name="Gostin Ar C."/>
            <person name="Ohm R.A."/>
            <person name="Kogej T."/>
            <person name="Sonjak S."/>
            <person name="Turk M."/>
            <person name="Zajc J."/>
            <person name="Zalar P."/>
            <person name="Grube M."/>
            <person name="Sun H."/>
            <person name="Han J."/>
            <person name="Sharma A."/>
            <person name="Chiniquy J."/>
            <person name="Ngan C.Y."/>
            <person name="Lipzen A."/>
            <person name="Barry K."/>
            <person name="Grigoriev I.V."/>
            <person name="Gunde-Cimerman N."/>
        </authorList>
    </citation>
    <scope>NUCLEOTIDE SEQUENCE [LARGE SCALE GENOMIC DNA]</scope>
    <source>
        <strain evidence="1 2">CBS 110374</strain>
    </source>
</reference>
<dbReference type="Proteomes" id="UP000030672">
    <property type="component" value="Unassembled WGS sequence"/>
</dbReference>
<name>A0A074VTF6_AURM1</name>
<dbReference type="InterPro" id="IPR016130">
    <property type="entry name" value="Tyr_Pase_AS"/>
</dbReference>
<gene>
    <name evidence="1" type="ORF">M437DRAFT_75658</name>
</gene>
<dbReference type="HOGENOM" id="CLU_057546_3_1_1"/>
<dbReference type="SUPFAM" id="SSF52799">
    <property type="entry name" value="(Phosphotyrosine protein) phosphatases II"/>
    <property type="match status" value="1"/>
</dbReference>
<dbReference type="RefSeq" id="XP_040879552.1">
    <property type="nucleotide sequence ID" value="XM_041026463.1"/>
</dbReference>
<accession>A0A074VTF6</accession>
<sequence length="352" mass="38989">MNHASIIRRDCGRVLSSQSPRKGLRLGTYIRIKRSLATSSSLVMPNNQAEPSTTWQDRSIAMEGTLNMRDLGSLRTNDGRYIVRNRLFRSANLAQITNSDMETLARLGIKTVVDLRGPKEALDHPDRVPAGTTIIPSPIIGSDTGDAIDDTTIRALVLDAGLPETMLNVAKVSQYGPYYRMLFLVNSYGTEIHTSKLTKYSLFFRSLLDLAPNESLLVHCTGGRDRTGMGIALLLKALGVFQKDIEADFVASNHALQPDREDPNSTAFLQSHSANVFLQPPANKYYQQVAKELGASPESIRNAVKLKADLLRRTFASIDARYGSFLWFLESQLGVGPEELNILRPKLLTEIK</sequence>
<evidence type="ECO:0000313" key="2">
    <source>
        <dbReference type="Proteomes" id="UP000030672"/>
    </source>
</evidence>
<keyword evidence="2" id="KW-1185">Reference proteome</keyword>
<protein>
    <recommendedName>
        <fullName evidence="3">Tyrosine specific protein phosphatases domain-containing protein</fullName>
    </recommendedName>
</protein>
<dbReference type="PANTHER" id="PTHR31126">
    <property type="entry name" value="TYROSINE-PROTEIN PHOSPHATASE"/>
    <property type="match status" value="1"/>
</dbReference>
<dbReference type="AlphaFoldDB" id="A0A074VTF6"/>
<dbReference type="GO" id="GO:0004721">
    <property type="term" value="F:phosphoprotein phosphatase activity"/>
    <property type="evidence" value="ECO:0007669"/>
    <property type="project" value="InterPro"/>
</dbReference>
<evidence type="ECO:0000313" key="1">
    <source>
        <dbReference type="EMBL" id="KEQ62529.1"/>
    </source>
</evidence>
<organism evidence="1 2">
    <name type="scientific">Aureobasidium melanogenum (strain CBS 110374)</name>
    <name type="common">Aureobasidium pullulans var. melanogenum</name>
    <dbReference type="NCBI Taxonomy" id="1043003"/>
    <lineage>
        <taxon>Eukaryota</taxon>
        <taxon>Fungi</taxon>
        <taxon>Dikarya</taxon>
        <taxon>Ascomycota</taxon>
        <taxon>Pezizomycotina</taxon>
        <taxon>Dothideomycetes</taxon>
        <taxon>Dothideomycetidae</taxon>
        <taxon>Dothideales</taxon>
        <taxon>Saccotheciaceae</taxon>
        <taxon>Aureobasidium</taxon>
    </lineage>
</organism>
<dbReference type="Gene3D" id="3.90.190.10">
    <property type="entry name" value="Protein tyrosine phosphatase superfamily"/>
    <property type="match status" value="1"/>
</dbReference>
<evidence type="ECO:0008006" key="3">
    <source>
        <dbReference type="Google" id="ProtNLM"/>
    </source>
</evidence>
<dbReference type="InterPro" id="IPR029021">
    <property type="entry name" value="Prot-tyrosine_phosphatase-like"/>
</dbReference>